<dbReference type="Gene3D" id="3.30.70.270">
    <property type="match status" value="1"/>
</dbReference>
<dbReference type="EC" id="2.7.7.65" evidence="8"/>
<evidence type="ECO:0000259" key="7">
    <source>
        <dbReference type="PROSITE" id="PS50887"/>
    </source>
</evidence>
<dbReference type="InterPro" id="IPR011620">
    <property type="entry name" value="Sig_transdc_His_kinase_LytS_TM"/>
</dbReference>
<feature type="transmembrane region" description="Helical" evidence="6">
    <location>
        <begin position="109"/>
        <end position="129"/>
    </location>
</feature>
<dbReference type="NCBIfam" id="TIGR00254">
    <property type="entry name" value="GGDEF"/>
    <property type="match status" value="1"/>
</dbReference>
<feature type="transmembrane region" description="Helical" evidence="6">
    <location>
        <begin position="42"/>
        <end position="60"/>
    </location>
</feature>
<dbReference type="EMBL" id="JBJHZY010000002">
    <property type="protein sequence ID" value="MFL0269068.1"/>
    <property type="molecule type" value="Genomic_DNA"/>
</dbReference>
<feature type="domain" description="GGDEF" evidence="7">
    <location>
        <begin position="230"/>
        <end position="363"/>
    </location>
</feature>
<dbReference type="InterPro" id="IPR050469">
    <property type="entry name" value="Diguanylate_Cyclase"/>
</dbReference>
<protein>
    <submittedName>
        <fullName evidence="8">Diguanylate cyclase</fullName>
        <ecNumber evidence="8">2.7.7.65</ecNumber>
    </submittedName>
</protein>
<keyword evidence="4 6" id="KW-1133">Transmembrane helix</keyword>
<proteinExistence type="predicted"/>
<dbReference type="Pfam" id="PF07694">
    <property type="entry name" value="5TM-5TMR_LYT"/>
    <property type="match status" value="1"/>
</dbReference>
<dbReference type="SUPFAM" id="SSF55073">
    <property type="entry name" value="Nucleotide cyclase"/>
    <property type="match status" value="1"/>
</dbReference>
<evidence type="ECO:0000313" key="9">
    <source>
        <dbReference type="Proteomes" id="UP001623661"/>
    </source>
</evidence>
<dbReference type="Proteomes" id="UP001623661">
    <property type="component" value="Unassembled WGS sequence"/>
</dbReference>
<comment type="subcellular location">
    <subcellularLocation>
        <location evidence="1">Cell membrane</location>
        <topology evidence="1">Multi-pass membrane protein</topology>
    </subcellularLocation>
</comment>
<dbReference type="Pfam" id="PF00990">
    <property type="entry name" value="GGDEF"/>
    <property type="match status" value="1"/>
</dbReference>
<keyword evidence="8" id="KW-0548">Nucleotidyltransferase</keyword>
<dbReference type="GO" id="GO:0052621">
    <property type="term" value="F:diguanylate cyclase activity"/>
    <property type="evidence" value="ECO:0007669"/>
    <property type="project" value="UniProtKB-EC"/>
</dbReference>
<dbReference type="InterPro" id="IPR043128">
    <property type="entry name" value="Rev_trsase/Diguanyl_cyclase"/>
</dbReference>
<evidence type="ECO:0000256" key="6">
    <source>
        <dbReference type="SAM" id="Phobius"/>
    </source>
</evidence>
<evidence type="ECO:0000256" key="3">
    <source>
        <dbReference type="ARBA" id="ARBA00022692"/>
    </source>
</evidence>
<keyword evidence="9" id="KW-1185">Reference proteome</keyword>
<evidence type="ECO:0000256" key="4">
    <source>
        <dbReference type="ARBA" id="ARBA00022989"/>
    </source>
</evidence>
<dbReference type="InterPro" id="IPR000160">
    <property type="entry name" value="GGDEF_dom"/>
</dbReference>
<feature type="transmembrane region" description="Helical" evidence="6">
    <location>
        <begin position="72"/>
        <end position="97"/>
    </location>
</feature>
<evidence type="ECO:0000256" key="2">
    <source>
        <dbReference type="ARBA" id="ARBA00022475"/>
    </source>
</evidence>
<feature type="transmembrane region" description="Helical" evidence="6">
    <location>
        <begin position="9"/>
        <end position="27"/>
    </location>
</feature>
<dbReference type="InterPro" id="IPR029787">
    <property type="entry name" value="Nucleotide_cyclase"/>
</dbReference>
<reference evidence="8 9" key="1">
    <citation type="submission" date="2024-11" db="EMBL/GenBank/DDBJ databases">
        <authorList>
            <person name="Heng Y.C."/>
            <person name="Lim A.C.H."/>
            <person name="Lee J.K.Y."/>
            <person name="Kittelmann S."/>
        </authorList>
    </citation>
    <scope>NUCLEOTIDE SEQUENCE [LARGE SCALE GENOMIC DNA]</scope>
    <source>
        <strain evidence="8 9">WILCCON 0202</strain>
    </source>
</reference>
<keyword evidence="2" id="KW-1003">Cell membrane</keyword>
<evidence type="ECO:0000256" key="1">
    <source>
        <dbReference type="ARBA" id="ARBA00004651"/>
    </source>
</evidence>
<feature type="transmembrane region" description="Helical" evidence="6">
    <location>
        <begin position="162"/>
        <end position="182"/>
    </location>
</feature>
<sequence>MRCKMVQDLFINAMILISFISIATQIFREEGFSKDSSIKMKIVTGVICGLLSILLMIYSVKAGNSIIVDFRSIPLIMIAVKGSTITTFIAAIMIGLFRFFNFGINVPSAIGLLSALLMGIGLSIIGVLNMNTKRKWIYSVIYSLLVSTTCFIILLFKSRNLINFLLVYCISTIIISFLVYYFNEYLEGMTSLYRKYKKDSSKDFLTGLNNVRSFDSIFNSLAENAALKGEKLSLLYIDIDFFKKVNDTYGHSNGDVILRELALLLTKTCRSFDIVSRNGGEEFTVILLDCPSSYALKIGEKIRKNVEEALFTLLTEEKIKITISVGISSYPDTTTDTNVLIEQADTALYKAKKTGRNKVVLFS</sequence>
<keyword evidence="8" id="KW-0808">Transferase</keyword>
<dbReference type="PROSITE" id="PS50887">
    <property type="entry name" value="GGDEF"/>
    <property type="match status" value="1"/>
</dbReference>
<dbReference type="PANTHER" id="PTHR45138:SF9">
    <property type="entry name" value="DIGUANYLATE CYCLASE DGCM-RELATED"/>
    <property type="match status" value="1"/>
</dbReference>
<dbReference type="CDD" id="cd01949">
    <property type="entry name" value="GGDEF"/>
    <property type="match status" value="1"/>
</dbReference>
<dbReference type="PANTHER" id="PTHR45138">
    <property type="entry name" value="REGULATORY COMPONENTS OF SENSORY TRANSDUCTION SYSTEM"/>
    <property type="match status" value="1"/>
</dbReference>
<dbReference type="SMART" id="SM00267">
    <property type="entry name" value="GGDEF"/>
    <property type="match status" value="1"/>
</dbReference>
<comment type="caution">
    <text evidence="8">The sequence shown here is derived from an EMBL/GenBank/DDBJ whole genome shotgun (WGS) entry which is preliminary data.</text>
</comment>
<feature type="transmembrane region" description="Helical" evidence="6">
    <location>
        <begin position="136"/>
        <end position="156"/>
    </location>
</feature>
<evidence type="ECO:0000313" key="8">
    <source>
        <dbReference type="EMBL" id="MFL0269068.1"/>
    </source>
</evidence>
<name>A0ABW8TV23_9CLOT</name>
<gene>
    <name evidence="8" type="ORF">ACJDUH_13295</name>
</gene>
<keyword evidence="3 6" id="KW-0812">Transmembrane</keyword>
<keyword evidence="5 6" id="KW-0472">Membrane</keyword>
<evidence type="ECO:0000256" key="5">
    <source>
        <dbReference type="ARBA" id="ARBA00023136"/>
    </source>
</evidence>
<accession>A0ABW8TV23</accession>
<organism evidence="8 9">
    <name type="scientific">Candidatus Clostridium radicumherbarum</name>
    <dbReference type="NCBI Taxonomy" id="3381662"/>
    <lineage>
        <taxon>Bacteria</taxon>
        <taxon>Bacillati</taxon>
        <taxon>Bacillota</taxon>
        <taxon>Clostridia</taxon>
        <taxon>Eubacteriales</taxon>
        <taxon>Clostridiaceae</taxon>
        <taxon>Clostridium</taxon>
    </lineage>
</organism>